<protein>
    <submittedName>
        <fullName evidence="2">Uncharacterized protein</fullName>
    </submittedName>
</protein>
<evidence type="ECO:0000256" key="1">
    <source>
        <dbReference type="SAM" id="Phobius"/>
    </source>
</evidence>
<keyword evidence="3" id="KW-1185">Reference proteome</keyword>
<feature type="transmembrane region" description="Helical" evidence="1">
    <location>
        <begin position="584"/>
        <end position="606"/>
    </location>
</feature>
<dbReference type="SUPFAM" id="SSF58069">
    <property type="entry name" value="Virus ectodomain"/>
    <property type="match status" value="1"/>
</dbReference>
<keyword evidence="1" id="KW-1133">Transmembrane helix</keyword>
<dbReference type="Ensembl" id="ENSOMYT00000137375.1">
    <property type="protein sequence ID" value="ENSOMYP00000114642.1"/>
    <property type="gene ID" value="ENSOMYG00000073857.1"/>
</dbReference>
<dbReference type="AlphaFoldDB" id="A0A8K9UTU7"/>
<keyword evidence="1" id="KW-0812">Transmembrane</keyword>
<organism evidence="2 3">
    <name type="scientific">Oncorhynchus mykiss</name>
    <name type="common">Rainbow trout</name>
    <name type="synonym">Salmo gairdneri</name>
    <dbReference type="NCBI Taxonomy" id="8022"/>
    <lineage>
        <taxon>Eukaryota</taxon>
        <taxon>Metazoa</taxon>
        <taxon>Chordata</taxon>
        <taxon>Craniata</taxon>
        <taxon>Vertebrata</taxon>
        <taxon>Euteleostomi</taxon>
        <taxon>Actinopterygii</taxon>
        <taxon>Neopterygii</taxon>
        <taxon>Teleostei</taxon>
        <taxon>Protacanthopterygii</taxon>
        <taxon>Salmoniformes</taxon>
        <taxon>Salmonidae</taxon>
        <taxon>Salmoninae</taxon>
        <taxon>Oncorhynchus</taxon>
    </lineage>
</organism>
<evidence type="ECO:0000313" key="2">
    <source>
        <dbReference type="Ensembl" id="ENSOMYP00000114642.1"/>
    </source>
</evidence>
<keyword evidence="1" id="KW-0472">Membrane</keyword>
<name>A0A8K9UTU7_ONCMY</name>
<dbReference type="GeneTree" id="ENSGT00530000064449"/>
<dbReference type="PANTHER" id="PTHR10424:SF80">
    <property type="entry name" value="ENVELOPE GLYCOPROTEIN"/>
    <property type="match status" value="1"/>
</dbReference>
<dbReference type="Gene3D" id="1.10.287.210">
    <property type="match status" value="1"/>
</dbReference>
<dbReference type="InterPro" id="IPR018154">
    <property type="entry name" value="TLV/ENV_coat_polyprotein"/>
</dbReference>
<proteinExistence type="predicted"/>
<accession>A0A8K9UTU7</accession>
<reference evidence="2" key="1">
    <citation type="submission" date="2025-08" db="UniProtKB">
        <authorList>
            <consortium name="Ensembl"/>
        </authorList>
    </citation>
    <scope>IDENTIFICATION</scope>
</reference>
<dbReference type="PANTHER" id="PTHR10424">
    <property type="entry name" value="VIRAL ENVELOPE PROTEIN"/>
    <property type="match status" value="1"/>
</dbReference>
<sequence>MGGVTVCTLTWLINQQMHPLQTHTLNSTLPGETNSLSFPSYLPQDHTVSRREVGVTKCTPQELKSTTLCLPFNATTTVYLPWGLLGHAKNSLGLPAWTYSSFNWYITKGGYGEWSWKNLVAETGHDWSSYSKGRVVLAWRKRLTFSRTGFQLKLIVRPGTTMGCQVFTLAPYVDTDRAEVHFTLYICVTPEPQPTSVTVRDDMAKPHTLPQHRDGWGSAVLVVTTPTPDENIRVATGISGLSNNWLLLTEQAPNTTPTSCVVCMGARPLLRIVPATVEIGCLMPLMDQDNPTGNCFLWDAVYPVVSATDRAPVFSSDVARAEFSCINMTGGILQLGLLPVGWCTNTIVVVGVFMPVIRADIWWWCGGPRLFDRPPNKATGTCALVTLLLPISVYPIGVGDLVTRIQAVDPQFLPTRTKREAALTVGDPTYIDAIGVPRGVPDEYKLVDQVAAGFESSLCWWCTVNKNVDRMNYIHFNVQKLGNWTQQGFEAVHGQLAATSLMAFQNRIAVDMLLAEKGGICFMFGEQCCTFIPNNTASDGSLTVALEGLRTLNGKMKSHSGVDTSTWDSWMDAFGKYKVLVSSILVSISVFVAILTLCGCCCIPCARSLLSRVITSAIAPNNDPALMFPLLQQEDPLVEFETCTYE</sequence>
<reference evidence="2" key="2">
    <citation type="submission" date="2025-09" db="UniProtKB">
        <authorList>
            <consortium name="Ensembl"/>
        </authorList>
    </citation>
    <scope>IDENTIFICATION</scope>
</reference>
<dbReference type="Proteomes" id="UP000694395">
    <property type="component" value="Unassembled WGS sequence"/>
</dbReference>
<evidence type="ECO:0000313" key="3">
    <source>
        <dbReference type="Proteomes" id="UP000694395"/>
    </source>
</evidence>
<dbReference type="Pfam" id="PF00429">
    <property type="entry name" value="TLV_coat"/>
    <property type="match status" value="1"/>
</dbReference>
<dbReference type="CDD" id="cd09951">
    <property type="entry name" value="HERV-Rb-like_HR1-HR2"/>
    <property type="match status" value="1"/>
</dbReference>